<dbReference type="InterPro" id="IPR039569">
    <property type="entry name" value="FAS1-like_DH_region"/>
</dbReference>
<sequence length="366" mass="40131">MASGADALIEEFIARTKALDGKEVREREPWNSEATPDAIRHFAHGTDDDNPLWLDPAYAAQTPHGGLLAPPAFLVSVLYPILHGAPVAAPLSSLIGGVEFEWRKRVRAGDKLRASSVQKESYVKANKAGRKLIFVVSECTYRNQNGETVATAAGTMIRTLQQGTELLYERPIRKYSAEEMEKIAAAYKAERRTGAGRLCIEDVRVGDALPPMVRGPLTIGDMVAWNAGNGPSYKAGRRGYLDLEKAPHNAVAIPQIGIKVKNSQQHEDFNLAAQRGMPGPFDNGVMRFAWVSPFVTNWMGDEGFLKKLYVQVRRPMLYGDAIWYAGRITAKDEAARTVAVEITGTNQEGEQATAGTALVELPRRGR</sequence>
<proteinExistence type="predicted"/>
<evidence type="ECO:0000313" key="3">
    <source>
        <dbReference type="Proteomes" id="UP000782312"/>
    </source>
</evidence>
<dbReference type="Pfam" id="PF13452">
    <property type="entry name" value="FAS1_DH_region"/>
    <property type="match status" value="1"/>
</dbReference>
<name>A0A932HVX1_UNCTE</name>
<comment type="caution">
    <text evidence="2">The sequence shown here is derived from an EMBL/GenBank/DDBJ whole genome shotgun (WGS) entry which is preliminary data.</text>
</comment>
<evidence type="ECO:0000313" key="2">
    <source>
        <dbReference type="EMBL" id="MBI3126217.1"/>
    </source>
</evidence>
<dbReference type="EMBL" id="JACPUR010000001">
    <property type="protein sequence ID" value="MBI3126217.1"/>
    <property type="molecule type" value="Genomic_DNA"/>
</dbReference>
<evidence type="ECO:0000259" key="1">
    <source>
        <dbReference type="Pfam" id="PF13452"/>
    </source>
</evidence>
<reference evidence="2" key="1">
    <citation type="submission" date="2020-07" db="EMBL/GenBank/DDBJ databases">
        <title>Huge and variable diversity of episymbiotic CPR bacteria and DPANN archaea in groundwater ecosystems.</title>
        <authorList>
            <person name="He C.Y."/>
            <person name="Keren R."/>
            <person name="Whittaker M."/>
            <person name="Farag I.F."/>
            <person name="Doudna J."/>
            <person name="Cate J.H.D."/>
            <person name="Banfield J.F."/>
        </authorList>
    </citation>
    <scope>NUCLEOTIDE SEQUENCE</scope>
    <source>
        <strain evidence="2">NC_groundwater_763_Ag_S-0.2um_68_21</strain>
    </source>
</reference>
<dbReference type="CDD" id="cd03441">
    <property type="entry name" value="R_hydratase_like"/>
    <property type="match status" value="1"/>
</dbReference>
<dbReference type="InterPro" id="IPR029069">
    <property type="entry name" value="HotDog_dom_sf"/>
</dbReference>
<dbReference type="Gene3D" id="3.10.129.10">
    <property type="entry name" value="Hotdog Thioesterase"/>
    <property type="match status" value="2"/>
</dbReference>
<organism evidence="2 3">
    <name type="scientific">Tectimicrobiota bacterium</name>
    <dbReference type="NCBI Taxonomy" id="2528274"/>
    <lineage>
        <taxon>Bacteria</taxon>
        <taxon>Pseudomonadati</taxon>
        <taxon>Nitrospinota/Tectimicrobiota group</taxon>
        <taxon>Candidatus Tectimicrobiota</taxon>
    </lineage>
</organism>
<dbReference type="AlphaFoldDB" id="A0A932HVX1"/>
<dbReference type="Proteomes" id="UP000782312">
    <property type="component" value="Unassembled WGS sequence"/>
</dbReference>
<protein>
    <submittedName>
        <fullName evidence="2">MaoC family dehydratase N-terminal domain-containing protein</fullName>
    </submittedName>
</protein>
<feature type="domain" description="FAS1-like dehydratase" evidence="1">
    <location>
        <begin position="28"/>
        <end position="151"/>
    </location>
</feature>
<gene>
    <name evidence="2" type="ORF">HYZ11_01260</name>
</gene>
<dbReference type="SUPFAM" id="SSF54637">
    <property type="entry name" value="Thioesterase/thiol ester dehydrase-isomerase"/>
    <property type="match status" value="2"/>
</dbReference>
<accession>A0A932HVX1</accession>